<dbReference type="OrthoDB" id="9519728at2759"/>
<dbReference type="PANTHER" id="PTHR15705">
    <property type="entry name" value="MCG7194, ISOFORM CRA_A"/>
    <property type="match status" value="1"/>
</dbReference>
<dbReference type="Proteomes" id="UP000694569">
    <property type="component" value="Unplaced"/>
</dbReference>
<evidence type="ECO:0000259" key="4">
    <source>
        <dbReference type="Pfam" id="PF14818"/>
    </source>
</evidence>
<dbReference type="AlphaFoldDB" id="A0A8C5MLE3"/>
<dbReference type="GeneTree" id="ENSGT00390000001962"/>
<evidence type="ECO:0000256" key="2">
    <source>
        <dbReference type="SAM" id="Coils"/>
    </source>
</evidence>
<organism evidence="5 6">
    <name type="scientific">Leptobrachium leishanense</name>
    <name type="common">Leishan spiny toad</name>
    <dbReference type="NCBI Taxonomy" id="445787"/>
    <lineage>
        <taxon>Eukaryota</taxon>
        <taxon>Metazoa</taxon>
        <taxon>Chordata</taxon>
        <taxon>Craniata</taxon>
        <taxon>Vertebrata</taxon>
        <taxon>Euteleostomi</taxon>
        <taxon>Amphibia</taxon>
        <taxon>Batrachia</taxon>
        <taxon>Anura</taxon>
        <taxon>Pelobatoidea</taxon>
        <taxon>Megophryidae</taxon>
        <taxon>Leptobrachium</taxon>
    </lineage>
</organism>
<gene>
    <name evidence="5" type="primary">KIAA0408</name>
</gene>
<name>A0A8C5MLE3_9ANUR</name>
<proteinExistence type="predicted"/>
<evidence type="ECO:0000256" key="1">
    <source>
        <dbReference type="ARBA" id="ARBA00023054"/>
    </source>
</evidence>
<accession>A0A8C5MLE3</accession>
<dbReference type="InterPro" id="IPR027882">
    <property type="entry name" value="SOGA1/2-like_CC"/>
</dbReference>
<reference evidence="5" key="1">
    <citation type="submission" date="2025-08" db="UniProtKB">
        <authorList>
            <consortium name="Ensembl"/>
        </authorList>
    </citation>
    <scope>IDENTIFICATION</scope>
</reference>
<feature type="region of interest" description="Disordered" evidence="3">
    <location>
        <begin position="524"/>
        <end position="547"/>
    </location>
</feature>
<reference evidence="5" key="2">
    <citation type="submission" date="2025-09" db="UniProtKB">
        <authorList>
            <consortium name="Ensembl"/>
        </authorList>
    </citation>
    <scope>IDENTIFICATION</scope>
</reference>
<evidence type="ECO:0000313" key="6">
    <source>
        <dbReference type="Proteomes" id="UP000694569"/>
    </source>
</evidence>
<evidence type="ECO:0000256" key="3">
    <source>
        <dbReference type="SAM" id="MobiDB-lite"/>
    </source>
</evidence>
<sequence length="745" mass="84675">MKDRNLIWPKVQTDPLRLRNAVCFVRMVMFHHIRVCMSQAGESRGILLELKAVLEVIQTEQRNEEKKWTDFLSQFLNHRCGRDLEQTELQHHACQLGVISASTCANKTNSIIHKDPRTEKEAQKHLLKETHSAAMELRRQIENNERNWKVEKMELMERFDSERREWECQWKIMQKKIEELYQEVKLRRENKLNEEEIHLKGKTLPFSVPFSHGEPSEQSQTAKHIQQYNSINNIMDPSKRMLPNVCSVSSVEPMLKLEFPHHTAEPEKCFDHKMSKTDNDTLNDALREIAKVSEELCKYQEEIRKKSSCKKNVSVPSLGRAKETTNITSKTSKKILPTNQQFPGENKVTDALNIEKPCGKSGKRSEIVDLSLEDSSLPAWCFPWHLTDPLFSDMDNTESSVKSKPGHLSYFTENKDSTVSNSTNFMVNTNYDGLCHVNVLCDINGLEKDDVTTMLLGNKLATENVNQNSSAPYGGFQCSSNLHSDRISLGFSPLSFGSNYDHTIKNGKLAAKIDEFNRTVFKTGKGSTTFPEPTLASLQTEDEESSPYDCPNLMENEINTCSVTEENTPASVDNRHRGTIKSVKVTNHQSLTTGTHNTSSYRTMLQEHNWKPSNLSGRPRSADSRSNYRVVEKLLKSYENKFVSPLGSSQHSSSKLTQSDFLLTDGSSDALTQCLEMLQIEKTTKALQNDISILWQPGQESMSPKPPEISSLVTSLNGKGFSRPARPANQRPPSRWATTRSYIHK</sequence>
<feature type="coiled-coil region" evidence="2">
    <location>
        <begin position="127"/>
        <end position="194"/>
    </location>
</feature>
<protein>
    <submittedName>
        <fullName evidence="5">KIAA0408</fullName>
    </submittedName>
</protein>
<keyword evidence="6" id="KW-1185">Reference proteome</keyword>
<feature type="compositionally biased region" description="Polar residues" evidence="3">
    <location>
        <begin position="736"/>
        <end position="745"/>
    </location>
</feature>
<feature type="region of interest" description="Disordered" evidence="3">
    <location>
        <begin position="717"/>
        <end position="745"/>
    </location>
</feature>
<feature type="domain" description="SOGA 1/2-like coiled-coil" evidence="4">
    <location>
        <begin position="135"/>
        <end position="188"/>
    </location>
</feature>
<dbReference type="PANTHER" id="PTHR15705:SF1">
    <property type="entry name" value="RIKEN CDNA 9330159F19 GENE"/>
    <property type="match status" value="1"/>
</dbReference>
<evidence type="ECO:0000313" key="5">
    <source>
        <dbReference type="Ensembl" id="ENSLLEP00000013667.1"/>
    </source>
</evidence>
<keyword evidence="1 2" id="KW-0175">Coiled coil</keyword>
<dbReference type="Pfam" id="PF14818">
    <property type="entry name" value="SOGA1-2-like_CC"/>
    <property type="match status" value="1"/>
</dbReference>
<dbReference type="Ensembl" id="ENSLLET00000014197.1">
    <property type="protein sequence ID" value="ENSLLEP00000013667.1"/>
    <property type="gene ID" value="ENSLLEG00000008626.1"/>
</dbReference>
<feature type="compositionally biased region" description="Polar residues" evidence="3">
    <location>
        <begin position="525"/>
        <end position="539"/>
    </location>
</feature>